<proteinExistence type="predicted"/>
<evidence type="ECO:0000313" key="2">
    <source>
        <dbReference type="Proteomes" id="UP000631312"/>
    </source>
</evidence>
<dbReference type="Proteomes" id="UP000631312">
    <property type="component" value="Unassembled WGS sequence"/>
</dbReference>
<accession>A0ABQ4AWM3</accession>
<protein>
    <submittedName>
        <fullName evidence="1">Uncharacterized protein</fullName>
    </submittedName>
</protein>
<sequence>MAQHSLDRFDVRALRYGQAGDEGDAGDQFVQQARAWFDSIWDTITHEYTP</sequence>
<dbReference type="EMBL" id="BOMP01000157">
    <property type="protein sequence ID" value="GIE45256.1"/>
    <property type="molecule type" value="Genomic_DNA"/>
</dbReference>
<keyword evidence="2" id="KW-1185">Reference proteome</keyword>
<organism evidence="1 2">
    <name type="scientific">Actinoplanes lobatus</name>
    <dbReference type="NCBI Taxonomy" id="113568"/>
    <lineage>
        <taxon>Bacteria</taxon>
        <taxon>Bacillati</taxon>
        <taxon>Actinomycetota</taxon>
        <taxon>Actinomycetes</taxon>
        <taxon>Micromonosporales</taxon>
        <taxon>Micromonosporaceae</taxon>
        <taxon>Actinoplanes</taxon>
    </lineage>
</organism>
<gene>
    <name evidence="1" type="ORF">Alo02nite_81540</name>
</gene>
<evidence type="ECO:0000313" key="1">
    <source>
        <dbReference type="EMBL" id="GIE45256.1"/>
    </source>
</evidence>
<name>A0ABQ4AWM3_9ACTN</name>
<comment type="caution">
    <text evidence="1">The sequence shown here is derived from an EMBL/GenBank/DDBJ whole genome shotgun (WGS) entry which is preliminary data.</text>
</comment>
<reference evidence="1 2" key="1">
    <citation type="submission" date="2021-01" db="EMBL/GenBank/DDBJ databases">
        <title>Whole genome shotgun sequence of Actinoplanes lobatus NBRC 12513.</title>
        <authorList>
            <person name="Komaki H."/>
            <person name="Tamura T."/>
        </authorList>
    </citation>
    <scope>NUCLEOTIDE SEQUENCE [LARGE SCALE GENOMIC DNA]</scope>
    <source>
        <strain evidence="1 2">NBRC 12513</strain>
    </source>
</reference>